<evidence type="ECO:0000313" key="8">
    <source>
        <dbReference type="Proteomes" id="UP000631114"/>
    </source>
</evidence>
<evidence type="ECO:0000256" key="1">
    <source>
        <dbReference type="ARBA" id="ARBA00012452"/>
    </source>
</evidence>
<dbReference type="CDD" id="cd03185">
    <property type="entry name" value="GST_C_Tau"/>
    <property type="match status" value="1"/>
</dbReference>
<dbReference type="SFLD" id="SFLDG01152">
    <property type="entry name" value="Main.3:_Omega-_and_Tau-like"/>
    <property type="match status" value="1"/>
</dbReference>
<evidence type="ECO:0000256" key="2">
    <source>
        <dbReference type="ARBA" id="ARBA00022679"/>
    </source>
</evidence>
<dbReference type="InterPro" id="IPR045074">
    <property type="entry name" value="GST_C_Tau"/>
</dbReference>
<dbReference type="InterPro" id="IPR040079">
    <property type="entry name" value="Glutathione_S-Trfase"/>
</dbReference>
<evidence type="ECO:0000313" key="7">
    <source>
        <dbReference type="EMBL" id="KAF9616488.1"/>
    </source>
</evidence>
<dbReference type="PANTHER" id="PTHR11260:SF762">
    <property type="entry name" value="GLUTATHIONE TRANSFERASE"/>
    <property type="match status" value="1"/>
</dbReference>
<comment type="catalytic activity">
    <reaction evidence="3">
        <text>RX + glutathione = an S-substituted glutathione + a halide anion + H(+)</text>
        <dbReference type="Rhea" id="RHEA:16437"/>
        <dbReference type="ChEBI" id="CHEBI:15378"/>
        <dbReference type="ChEBI" id="CHEBI:16042"/>
        <dbReference type="ChEBI" id="CHEBI:17792"/>
        <dbReference type="ChEBI" id="CHEBI:57925"/>
        <dbReference type="ChEBI" id="CHEBI:90779"/>
        <dbReference type="EC" id="2.5.1.18"/>
    </reaction>
</comment>
<dbReference type="SFLD" id="SFLDS00019">
    <property type="entry name" value="Glutathione_Transferase_(cytos"/>
    <property type="match status" value="1"/>
</dbReference>
<dbReference type="EMBL" id="JADFTS010000003">
    <property type="protein sequence ID" value="KAF9616488.1"/>
    <property type="molecule type" value="Genomic_DNA"/>
</dbReference>
<comment type="caution">
    <text evidence="7">The sequence shown here is derived from an EMBL/GenBank/DDBJ whole genome shotgun (WGS) entry which is preliminary data.</text>
</comment>
<feature type="domain" description="GST N-terminal" evidence="5">
    <location>
        <begin position="4"/>
        <end position="83"/>
    </location>
</feature>
<sequence>MAKDDLKLFGYWLSPFYHRIVWALKLKEIEYEYIEEDLTNKSPLLLEYNPIHKKVPVLVHNGKPILESVIMLQYIDETWKHNPILPDDPHEKAMALFWAKFGDEKLLPSVSGSRFKQGKEKEDAVAVIKENLKLLEEELKEKKYFGGEEIGFLDICFGWMVTFFSLLHEFNDLKMCDLESFPLLSAWADRFGSSPITKDTLPPQDEFRRKLQQMQRAQ</sequence>
<dbReference type="Pfam" id="PF02798">
    <property type="entry name" value="GST_N"/>
    <property type="match status" value="1"/>
</dbReference>
<dbReference type="InterPro" id="IPR045073">
    <property type="entry name" value="Omega/Tau-like"/>
</dbReference>
<reference evidence="7 8" key="1">
    <citation type="submission" date="2020-10" db="EMBL/GenBank/DDBJ databases">
        <title>The Coptis chinensis genome and diversification of protoberbering-type alkaloids.</title>
        <authorList>
            <person name="Wang B."/>
            <person name="Shu S."/>
            <person name="Song C."/>
            <person name="Liu Y."/>
        </authorList>
    </citation>
    <scope>NUCLEOTIDE SEQUENCE [LARGE SCALE GENOMIC DNA]</scope>
    <source>
        <strain evidence="7">HL-2020</strain>
        <tissue evidence="7">Leaf</tissue>
    </source>
</reference>
<dbReference type="Gene3D" id="3.40.30.10">
    <property type="entry name" value="Glutaredoxin"/>
    <property type="match status" value="1"/>
</dbReference>
<comment type="similarity">
    <text evidence="4">Belongs to the GST superfamily.</text>
</comment>
<dbReference type="GO" id="GO:0004364">
    <property type="term" value="F:glutathione transferase activity"/>
    <property type="evidence" value="ECO:0007669"/>
    <property type="project" value="UniProtKB-EC"/>
</dbReference>
<feature type="domain" description="GST C-terminal" evidence="6">
    <location>
        <begin position="88"/>
        <end position="211"/>
    </location>
</feature>
<dbReference type="Gene3D" id="1.20.1050.10">
    <property type="match status" value="1"/>
</dbReference>
<evidence type="ECO:0000256" key="3">
    <source>
        <dbReference type="ARBA" id="ARBA00047960"/>
    </source>
</evidence>
<dbReference type="GO" id="GO:0005737">
    <property type="term" value="C:cytoplasm"/>
    <property type="evidence" value="ECO:0007669"/>
    <property type="project" value="TreeGrafter"/>
</dbReference>
<dbReference type="PANTHER" id="PTHR11260">
    <property type="entry name" value="GLUTATHIONE S-TRANSFERASE, GST, SUPERFAMILY, GST DOMAIN CONTAINING"/>
    <property type="match status" value="1"/>
</dbReference>
<evidence type="ECO:0000259" key="5">
    <source>
        <dbReference type="PROSITE" id="PS50404"/>
    </source>
</evidence>
<keyword evidence="2" id="KW-0808">Transferase</keyword>
<name>A0A835IH70_9MAGN</name>
<evidence type="ECO:0000259" key="6">
    <source>
        <dbReference type="PROSITE" id="PS50405"/>
    </source>
</evidence>
<dbReference type="FunFam" id="1.20.1050.10:FF:000012">
    <property type="entry name" value="Tau class glutathione S-transferase"/>
    <property type="match status" value="1"/>
</dbReference>
<keyword evidence="8" id="KW-1185">Reference proteome</keyword>
<dbReference type="PROSITE" id="PS50404">
    <property type="entry name" value="GST_NTER"/>
    <property type="match status" value="1"/>
</dbReference>
<dbReference type="SFLD" id="SFLDG00358">
    <property type="entry name" value="Main_(cytGST)"/>
    <property type="match status" value="1"/>
</dbReference>
<organism evidence="7 8">
    <name type="scientific">Coptis chinensis</name>
    <dbReference type="NCBI Taxonomy" id="261450"/>
    <lineage>
        <taxon>Eukaryota</taxon>
        <taxon>Viridiplantae</taxon>
        <taxon>Streptophyta</taxon>
        <taxon>Embryophyta</taxon>
        <taxon>Tracheophyta</taxon>
        <taxon>Spermatophyta</taxon>
        <taxon>Magnoliopsida</taxon>
        <taxon>Ranunculales</taxon>
        <taxon>Ranunculaceae</taxon>
        <taxon>Coptidoideae</taxon>
        <taxon>Coptis</taxon>
    </lineage>
</organism>
<dbReference type="InterPro" id="IPR004046">
    <property type="entry name" value="GST_C"/>
</dbReference>
<dbReference type="SUPFAM" id="SSF52833">
    <property type="entry name" value="Thioredoxin-like"/>
    <property type="match status" value="1"/>
</dbReference>
<dbReference type="PROSITE" id="PS50405">
    <property type="entry name" value="GST_CTER"/>
    <property type="match status" value="1"/>
</dbReference>
<protein>
    <recommendedName>
        <fullName evidence="1">glutathione transferase</fullName>
        <ecNumber evidence="1">2.5.1.18</ecNumber>
    </recommendedName>
</protein>
<dbReference type="Proteomes" id="UP000631114">
    <property type="component" value="Unassembled WGS sequence"/>
</dbReference>
<dbReference type="InterPro" id="IPR010987">
    <property type="entry name" value="Glutathione-S-Trfase_C-like"/>
</dbReference>
<dbReference type="OrthoDB" id="4951845at2759"/>
<dbReference type="GO" id="GO:0006749">
    <property type="term" value="P:glutathione metabolic process"/>
    <property type="evidence" value="ECO:0007669"/>
    <property type="project" value="InterPro"/>
</dbReference>
<dbReference type="InterPro" id="IPR004045">
    <property type="entry name" value="Glutathione_S-Trfase_N"/>
</dbReference>
<dbReference type="FunFam" id="3.40.30.10:FF:000014">
    <property type="entry name" value="Tau class glutathione S-transferase"/>
    <property type="match status" value="1"/>
</dbReference>
<dbReference type="InterPro" id="IPR036282">
    <property type="entry name" value="Glutathione-S-Trfase_C_sf"/>
</dbReference>
<dbReference type="Pfam" id="PF00043">
    <property type="entry name" value="GST_C"/>
    <property type="match status" value="1"/>
</dbReference>
<dbReference type="SUPFAM" id="SSF47616">
    <property type="entry name" value="GST C-terminal domain-like"/>
    <property type="match status" value="1"/>
</dbReference>
<dbReference type="CDD" id="cd03058">
    <property type="entry name" value="GST_N_Tau"/>
    <property type="match status" value="1"/>
</dbReference>
<accession>A0A835IH70</accession>
<dbReference type="InterPro" id="IPR036249">
    <property type="entry name" value="Thioredoxin-like_sf"/>
</dbReference>
<dbReference type="EC" id="2.5.1.18" evidence="1"/>
<gene>
    <name evidence="7" type="ORF">IFM89_029785</name>
</gene>
<proteinExistence type="inferred from homology"/>
<evidence type="ECO:0000256" key="4">
    <source>
        <dbReference type="RuleBase" id="RU003494"/>
    </source>
</evidence>
<dbReference type="AlphaFoldDB" id="A0A835IH70"/>